<accession>A0A5R8M6B2</accession>
<organism evidence="1 2">
    <name type="scientific">Halomonas urmiana</name>
    <dbReference type="NCBI Taxonomy" id="490901"/>
    <lineage>
        <taxon>Bacteria</taxon>
        <taxon>Pseudomonadati</taxon>
        <taxon>Pseudomonadota</taxon>
        <taxon>Gammaproteobacteria</taxon>
        <taxon>Oceanospirillales</taxon>
        <taxon>Halomonadaceae</taxon>
        <taxon>Halomonas</taxon>
    </lineage>
</organism>
<comment type="caution">
    <text evidence="1">The sequence shown here is derived from an EMBL/GenBank/DDBJ whole genome shotgun (WGS) entry which is preliminary data.</text>
</comment>
<dbReference type="RefSeq" id="WP_138182959.1">
    <property type="nucleotide sequence ID" value="NZ_VBUI01000050.1"/>
</dbReference>
<sequence>MDKRWSIYIDIEGFGARYDQTMVALLPLNALMEGIYLVGSKKYNDDVDRLFAHQFGDGFVIVSCFEEEKLDRATSIAIALMRHVLASGGLAKASISEGGFSDIKSCYPNSVTDNEHDGVVSIGAGLMTIIPVMGTALINAVSVDKRSPSGSLLTIDSGNKDRISSSFQLNRIENNLHSINWLMGEHDLVAEILAESGLNVQSEENRVTTLQKYINENKLKPSWVRTTCFEQKVSI</sequence>
<protein>
    <recommendedName>
        <fullName evidence="3">Guanylate cyclase domain-containing protein</fullName>
    </recommendedName>
</protein>
<dbReference type="EMBL" id="VBUI01000050">
    <property type="protein sequence ID" value="TLF45097.1"/>
    <property type="molecule type" value="Genomic_DNA"/>
</dbReference>
<keyword evidence="2" id="KW-1185">Reference proteome</keyword>
<evidence type="ECO:0008006" key="3">
    <source>
        <dbReference type="Google" id="ProtNLM"/>
    </source>
</evidence>
<proteinExistence type="predicted"/>
<evidence type="ECO:0000313" key="2">
    <source>
        <dbReference type="Proteomes" id="UP000306973"/>
    </source>
</evidence>
<name>A0A5R8M6B2_9GAMM</name>
<dbReference type="OrthoDB" id="7580996at2"/>
<dbReference type="AlphaFoldDB" id="A0A5R8M6B2"/>
<evidence type="ECO:0000313" key="1">
    <source>
        <dbReference type="EMBL" id="TLF45097.1"/>
    </source>
</evidence>
<dbReference type="Proteomes" id="UP000306973">
    <property type="component" value="Unassembled WGS sequence"/>
</dbReference>
<reference evidence="1 2" key="1">
    <citation type="journal article" date="2007" name="Int. J. Syst. Evol. Microbiol.">
        <title>Halomonas saccharevitans sp. nov., Halomonas arcis sp. nov. and Halomonas subterranea sp. nov., halophilic bacteria isolated from hypersaline environments of China.</title>
        <authorList>
            <person name="Xu X.W."/>
            <person name="Wu Y.H."/>
            <person name="Zhou Z."/>
            <person name="Wang C.S."/>
            <person name="Zhou Y.G."/>
            <person name="Zhang H.B."/>
            <person name="Wang Y."/>
            <person name="Wu M."/>
        </authorList>
    </citation>
    <scope>NUCLEOTIDE SEQUENCE [LARGE SCALE GENOMIC DNA]</scope>
    <source>
        <strain evidence="1 2">TBZ3</strain>
    </source>
</reference>
<gene>
    <name evidence="1" type="ORF">FEI13_18440</name>
</gene>